<evidence type="ECO:0000313" key="1">
    <source>
        <dbReference type="EMBL" id="GIX75063.1"/>
    </source>
</evidence>
<gene>
    <name evidence="1" type="ORF">CEXT_32471</name>
</gene>
<accession>A0AAV4MTD5</accession>
<dbReference type="AlphaFoldDB" id="A0AAV4MTD5"/>
<proteinExistence type="predicted"/>
<protein>
    <submittedName>
        <fullName evidence="1">Uncharacterized protein</fullName>
    </submittedName>
</protein>
<organism evidence="1 2">
    <name type="scientific">Caerostris extrusa</name>
    <name type="common">Bark spider</name>
    <name type="synonym">Caerostris bankana</name>
    <dbReference type="NCBI Taxonomy" id="172846"/>
    <lineage>
        <taxon>Eukaryota</taxon>
        <taxon>Metazoa</taxon>
        <taxon>Ecdysozoa</taxon>
        <taxon>Arthropoda</taxon>
        <taxon>Chelicerata</taxon>
        <taxon>Arachnida</taxon>
        <taxon>Araneae</taxon>
        <taxon>Araneomorphae</taxon>
        <taxon>Entelegynae</taxon>
        <taxon>Araneoidea</taxon>
        <taxon>Araneidae</taxon>
        <taxon>Caerostris</taxon>
    </lineage>
</organism>
<dbReference type="Proteomes" id="UP001054945">
    <property type="component" value="Unassembled WGS sequence"/>
</dbReference>
<dbReference type="EMBL" id="BPLR01002556">
    <property type="protein sequence ID" value="GIX75063.1"/>
    <property type="molecule type" value="Genomic_DNA"/>
</dbReference>
<name>A0AAV4MTD5_CAEEX</name>
<sequence>MKRFRWKPQRSLQFIIGNRFRTFLHLKHRGFPSKPKRMDVANGEGGKTSQFHWWFNYTIRLDENISNAFELIVQTSKKVSTFVLAVPKEKWRL</sequence>
<keyword evidence="2" id="KW-1185">Reference proteome</keyword>
<reference evidence="1 2" key="1">
    <citation type="submission" date="2021-06" db="EMBL/GenBank/DDBJ databases">
        <title>Caerostris extrusa draft genome.</title>
        <authorList>
            <person name="Kono N."/>
            <person name="Arakawa K."/>
        </authorList>
    </citation>
    <scope>NUCLEOTIDE SEQUENCE [LARGE SCALE GENOMIC DNA]</scope>
</reference>
<evidence type="ECO:0000313" key="2">
    <source>
        <dbReference type="Proteomes" id="UP001054945"/>
    </source>
</evidence>
<comment type="caution">
    <text evidence="1">The sequence shown here is derived from an EMBL/GenBank/DDBJ whole genome shotgun (WGS) entry which is preliminary data.</text>
</comment>